<dbReference type="EMBL" id="JASBRG010000004">
    <property type="protein sequence ID" value="MDI3319526.1"/>
    <property type="molecule type" value="Genomic_DNA"/>
</dbReference>
<evidence type="ECO:0000256" key="1">
    <source>
        <dbReference type="SAM" id="Phobius"/>
    </source>
</evidence>
<dbReference type="Proteomes" id="UP001226434">
    <property type="component" value="Unassembled WGS sequence"/>
</dbReference>
<protein>
    <recommendedName>
        <fullName evidence="4">PH domain-containing protein</fullName>
    </recommendedName>
</protein>
<feature type="transmembrane region" description="Helical" evidence="1">
    <location>
        <begin position="12"/>
        <end position="35"/>
    </location>
</feature>
<organism evidence="2 3">
    <name type="scientific">Pinibacter soli</name>
    <dbReference type="NCBI Taxonomy" id="3044211"/>
    <lineage>
        <taxon>Bacteria</taxon>
        <taxon>Pseudomonadati</taxon>
        <taxon>Bacteroidota</taxon>
        <taxon>Chitinophagia</taxon>
        <taxon>Chitinophagales</taxon>
        <taxon>Chitinophagaceae</taxon>
        <taxon>Pinibacter</taxon>
    </lineage>
</organism>
<evidence type="ECO:0000313" key="3">
    <source>
        <dbReference type="Proteomes" id="UP001226434"/>
    </source>
</evidence>
<sequence>MGKKILREFSMVDYFLSILYRAVLIGVMILSFLHYGENPAAFWVIVFLCFLPLILIGSDEIIVYENKVVQKKNSLASLLKIRERVYYIDDMSFATLSVPKESTTGEIAGAVVMTLLLPMNRVTTKGRNPIIFRLVNGETVYFLTGISPAGMQRIADTVNELIYQKENGSGRWGNVDEYLSDIN</sequence>
<reference evidence="2 3" key="1">
    <citation type="submission" date="2023-05" db="EMBL/GenBank/DDBJ databases">
        <title>Genome sequence of Pinibacter sp. MAH-24.</title>
        <authorList>
            <person name="Huq M.A."/>
        </authorList>
    </citation>
    <scope>NUCLEOTIDE SEQUENCE [LARGE SCALE GENOMIC DNA]</scope>
    <source>
        <strain evidence="2 3">MAH-24</strain>
    </source>
</reference>
<dbReference type="RefSeq" id="WP_282333642.1">
    <property type="nucleotide sequence ID" value="NZ_JASBRG010000004.1"/>
</dbReference>
<evidence type="ECO:0008006" key="4">
    <source>
        <dbReference type="Google" id="ProtNLM"/>
    </source>
</evidence>
<feature type="transmembrane region" description="Helical" evidence="1">
    <location>
        <begin position="41"/>
        <end position="64"/>
    </location>
</feature>
<gene>
    <name evidence="2" type="ORF">QJ048_07060</name>
</gene>
<accession>A0ABT6RAD6</accession>
<proteinExistence type="predicted"/>
<keyword evidence="1" id="KW-0812">Transmembrane</keyword>
<keyword evidence="3" id="KW-1185">Reference proteome</keyword>
<evidence type="ECO:0000313" key="2">
    <source>
        <dbReference type="EMBL" id="MDI3319526.1"/>
    </source>
</evidence>
<comment type="caution">
    <text evidence="2">The sequence shown here is derived from an EMBL/GenBank/DDBJ whole genome shotgun (WGS) entry which is preliminary data.</text>
</comment>
<name>A0ABT6RAD6_9BACT</name>
<keyword evidence="1" id="KW-0472">Membrane</keyword>
<keyword evidence="1" id="KW-1133">Transmembrane helix</keyword>